<comment type="caution">
    <text evidence="2">The sequence shown here is derived from an EMBL/GenBank/DDBJ whole genome shotgun (WGS) entry which is preliminary data.</text>
</comment>
<keyword evidence="3" id="KW-1185">Reference proteome</keyword>
<gene>
    <name evidence="2" type="ORF">AN964_08665</name>
</gene>
<keyword evidence="1" id="KW-0472">Membrane</keyword>
<proteinExistence type="predicted"/>
<dbReference type="PATRIC" id="fig|157838.3.peg.1899"/>
<keyword evidence="1" id="KW-1133">Transmembrane helix</keyword>
<dbReference type="InterPro" id="IPR020372">
    <property type="entry name" value="Competence_ComGG"/>
</dbReference>
<evidence type="ECO:0000256" key="1">
    <source>
        <dbReference type="SAM" id="Phobius"/>
    </source>
</evidence>
<name>A0A0Q3THY4_9BACI</name>
<accession>A0A0Q3THY4</accession>
<dbReference type="RefSeq" id="WP_055739293.1">
    <property type="nucleotide sequence ID" value="NZ_JAAIWL010000011.1"/>
</dbReference>
<feature type="transmembrane region" description="Helical" evidence="1">
    <location>
        <begin position="12"/>
        <end position="31"/>
    </location>
</feature>
<reference evidence="2 3" key="1">
    <citation type="submission" date="2015-09" db="EMBL/GenBank/DDBJ databases">
        <title>Genome sequencing project for genomic taxonomy and phylogenomics of Bacillus-like bacteria.</title>
        <authorList>
            <person name="Liu B."/>
            <person name="Wang J."/>
            <person name="Zhu Y."/>
            <person name="Liu G."/>
            <person name="Chen Q."/>
            <person name="Chen Z."/>
            <person name="Lan J."/>
            <person name="Che J."/>
            <person name="Ge C."/>
            <person name="Shi H."/>
            <person name="Pan Z."/>
            <person name="Liu X."/>
        </authorList>
    </citation>
    <scope>NUCLEOTIDE SEQUENCE [LARGE SCALE GENOMIC DNA]</scope>
    <source>
        <strain evidence="2 3">LMG 18435</strain>
    </source>
</reference>
<evidence type="ECO:0000313" key="2">
    <source>
        <dbReference type="EMBL" id="KQL53558.1"/>
    </source>
</evidence>
<dbReference type="Proteomes" id="UP000051888">
    <property type="component" value="Unassembled WGS sequence"/>
</dbReference>
<dbReference type="AlphaFoldDB" id="A0A0Q3THY4"/>
<sequence>MKSEKGFMLPYTLMVTFVVFFVILSSVQIYLSESRYLHETKSYYIRNSMISLTMKTLIERIENQKMKMQGVISYDEGKVSYQIELMDDGRYRIILVTYLSYGQVTKNELIYDQEDKRISKWIEI</sequence>
<dbReference type="OrthoDB" id="2969153at2"/>
<dbReference type="Pfam" id="PF14173">
    <property type="entry name" value="ComGG"/>
    <property type="match status" value="1"/>
</dbReference>
<evidence type="ECO:0000313" key="3">
    <source>
        <dbReference type="Proteomes" id="UP000051888"/>
    </source>
</evidence>
<dbReference type="EMBL" id="LJJC01000004">
    <property type="protein sequence ID" value="KQL53558.1"/>
    <property type="molecule type" value="Genomic_DNA"/>
</dbReference>
<organism evidence="2 3">
    <name type="scientific">Heyndrickxia shackletonii</name>
    <dbReference type="NCBI Taxonomy" id="157838"/>
    <lineage>
        <taxon>Bacteria</taxon>
        <taxon>Bacillati</taxon>
        <taxon>Bacillota</taxon>
        <taxon>Bacilli</taxon>
        <taxon>Bacillales</taxon>
        <taxon>Bacillaceae</taxon>
        <taxon>Heyndrickxia</taxon>
    </lineage>
</organism>
<keyword evidence="1" id="KW-0812">Transmembrane</keyword>
<protein>
    <submittedName>
        <fullName evidence="2">Uncharacterized protein</fullName>
    </submittedName>
</protein>